<name>A0ABT0UYL6_9ACTN</name>
<feature type="transmembrane region" description="Helical" evidence="6">
    <location>
        <begin position="711"/>
        <end position="736"/>
    </location>
</feature>
<evidence type="ECO:0000256" key="1">
    <source>
        <dbReference type="ARBA" id="ARBA00004651"/>
    </source>
</evidence>
<feature type="transmembrane region" description="Helical" evidence="6">
    <location>
        <begin position="664"/>
        <end position="684"/>
    </location>
</feature>
<evidence type="ECO:0000256" key="2">
    <source>
        <dbReference type="ARBA" id="ARBA00022475"/>
    </source>
</evidence>
<feature type="transmembrane region" description="Helical" evidence="6">
    <location>
        <begin position="37"/>
        <end position="59"/>
    </location>
</feature>
<comment type="caution">
    <text evidence="8">The sequence shown here is derived from an EMBL/GenBank/DDBJ whole genome shotgun (WGS) entry which is preliminary data.</text>
</comment>
<keyword evidence="3 6" id="KW-0812">Transmembrane</keyword>
<evidence type="ECO:0000259" key="7">
    <source>
        <dbReference type="Pfam" id="PF02687"/>
    </source>
</evidence>
<dbReference type="Pfam" id="PF02687">
    <property type="entry name" value="FtsX"/>
    <property type="match status" value="2"/>
</dbReference>
<evidence type="ECO:0000313" key="8">
    <source>
        <dbReference type="EMBL" id="MCM2393366.1"/>
    </source>
</evidence>
<reference evidence="8" key="1">
    <citation type="submission" date="2022-06" db="EMBL/GenBank/DDBJ databases">
        <title>Genome public.</title>
        <authorList>
            <person name="Sun Q."/>
        </authorList>
    </citation>
    <scope>NUCLEOTIDE SEQUENCE</scope>
    <source>
        <strain evidence="8">CWNU-1</strain>
    </source>
</reference>
<accession>A0ABT0UYL6</accession>
<feature type="transmembrane region" description="Helical" evidence="6">
    <location>
        <begin position="298"/>
        <end position="319"/>
    </location>
</feature>
<evidence type="ECO:0000256" key="5">
    <source>
        <dbReference type="ARBA" id="ARBA00023136"/>
    </source>
</evidence>
<keyword evidence="5 6" id="KW-0472">Membrane</keyword>
<feature type="transmembrane region" description="Helical" evidence="6">
    <location>
        <begin position="197"/>
        <end position="224"/>
    </location>
</feature>
<keyword evidence="9" id="KW-1185">Reference proteome</keyword>
<dbReference type="RefSeq" id="WP_250923659.1">
    <property type="nucleotide sequence ID" value="NZ_JAMQAW010000070.1"/>
</dbReference>
<keyword evidence="4 6" id="KW-1133">Transmembrane helix</keyword>
<organism evidence="8 9">
    <name type="scientific">Streptomyces albipurpureus</name>
    <dbReference type="NCBI Taxonomy" id="2897419"/>
    <lineage>
        <taxon>Bacteria</taxon>
        <taxon>Bacillati</taxon>
        <taxon>Actinomycetota</taxon>
        <taxon>Actinomycetes</taxon>
        <taxon>Kitasatosporales</taxon>
        <taxon>Streptomycetaceae</taxon>
        <taxon>Streptomyces</taxon>
    </lineage>
</organism>
<keyword evidence="2" id="KW-1003">Cell membrane</keyword>
<dbReference type="EMBL" id="JAMQAW010000070">
    <property type="protein sequence ID" value="MCM2393366.1"/>
    <property type="molecule type" value="Genomic_DNA"/>
</dbReference>
<protein>
    <submittedName>
        <fullName evidence="8">ABC transporter permease</fullName>
    </submittedName>
</protein>
<evidence type="ECO:0000256" key="3">
    <source>
        <dbReference type="ARBA" id="ARBA00022692"/>
    </source>
</evidence>
<feature type="domain" description="ABC3 transporter permease C-terminal" evidence="7">
    <location>
        <begin position="668"/>
        <end position="778"/>
    </location>
</feature>
<evidence type="ECO:0000313" key="9">
    <source>
        <dbReference type="Proteomes" id="UP001431429"/>
    </source>
</evidence>
<sequence length="785" mass="82261">MSDAPGRAGIRGWARDLVLGVRFAVTGGRRGWTRTALTSFGVGLGVALLLVAAAIPHAVENREGRKGDRTVNTANSEKLSAGSFLFAQANTSFRGDMITGTVFRPTGNGRTDLPPGLAALPGPGEMAVSPALADLLASSDGALLKERLPYRVTAGIGEHGLAGPGELLYYAGSGTLTRASADGEADGFGQYAAGNPIAGVLLLIVVIAFVALLLPVAVFIGTAVRFGGDQRDRRLAALRLVGTDRAMTSRIAAGEALCGALLGLVVGAGLFVLARRFAGEVILWDVTVYPFDLVPSPMLSLLILIAVPVAAIAVSLFAMRGVSVEPLGLVRNSAPHPRKLWWRLLLPLVGFVLLLTAATATTLVGSETIQIALGATLMLVGVTALLPWLVETVVARLDGGPVAWQLAVRRLQLTSGTASRAVSGIVVAAAGAIALQMLFGSVQGDYTFTTGVDTSRAQLQMKTDTRDGSAASELVTSYQRTTGVDRAIGLTEGLIERPGPKRGEEKGHPFSRITVADCPSLRMLVKLSSCKDGDAFIVDEPAHLRTFAYVPRPGEQVKLVRTDETGKPGANAAVWRLPATAREVKSIVSPVGEMTAGVLVTPSAIDAAQLPRPMARIMVKLDPGVKDAAEHVRNTAARLDPLTSVTSLESTETDKQFASIRSGLFAGAAATMALIAASLLVSTLEQLHERKRLLSILVAFGTRRSTLSWSVLWQTAIPIALGLALAVVGGVGLGLTLLMMTGTAVADWWVFLPITGVGAALILLVTLISMPPLWRLMRPDGLRSE</sequence>
<comment type="subcellular location">
    <subcellularLocation>
        <location evidence="1">Cell membrane</location>
        <topology evidence="1">Multi-pass membrane protein</topology>
    </subcellularLocation>
</comment>
<feature type="transmembrane region" description="Helical" evidence="6">
    <location>
        <begin position="748"/>
        <end position="768"/>
    </location>
</feature>
<evidence type="ECO:0000256" key="4">
    <source>
        <dbReference type="ARBA" id="ARBA00022989"/>
    </source>
</evidence>
<evidence type="ECO:0000256" key="6">
    <source>
        <dbReference type="SAM" id="Phobius"/>
    </source>
</evidence>
<feature type="transmembrane region" description="Helical" evidence="6">
    <location>
        <begin position="340"/>
        <end position="363"/>
    </location>
</feature>
<proteinExistence type="predicted"/>
<feature type="domain" description="ABC3 transporter permease C-terminal" evidence="7">
    <location>
        <begin position="207"/>
        <end position="318"/>
    </location>
</feature>
<dbReference type="InterPro" id="IPR003838">
    <property type="entry name" value="ABC3_permease_C"/>
</dbReference>
<dbReference type="Proteomes" id="UP001431429">
    <property type="component" value="Unassembled WGS sequence"/>
</dbReference>
<gene>
    <name evidence="8" type="ORF">NBG84_34695</name>
</gene>
<feature type="transmembrane region" description="Helical" evidence="6">
    <location>
        <begin position="256"/>
        <end position="278"/>
    </location>
</feature>
<feature type="transmembrane region" description="Helical" evidence="6">
    <location>
        <begin position="369"/>
        <end position="390"/>
    </location>
</feature>